<dbReference type="EMBL" id="LHQQ01000884">
    <property type="protein sequence ID" value="KOS36088.1"/>
    <property type="molecule type" value="Genomic_DNA"/>
</dbReference>
<feature type="compositionally biased region" description="Basic and acidic residues" evidence="1">
    <location>
        <begin position="63"/>
        <end position="85"/>
    </location>
</feature>
<keyword evidence="3" id="KW-1185">Reference proteome</keyword>
<evidence type="ECO:0000256" key="1">
    <source>
        <dbReference type="SAM" id="MobiDB-lite"/>
    </source>
</evidence>
<feature type="compositionally biased region" description="Basic residues" evidence="1">
    <location>
        <begin position="93"/>
        <end position="105"/>
    </location>
</feature>
<dbReference type="Proteomes" id="UP000037696">
    <property type="component" value="Unassembled WGS sequence"/>
</dbReference>
<organism evidence="2 3">
    <name type="scientific">Penicillium nordicum</name>
    <dbReference type="NCBI Taxonomy" id="229535"/>
    <lineage>
        <taxon>Eukaryota</taxon>
        <taxon>Fungi</taxon>
        <taxon>Dikarya</taxon>
        <taxon>Ascomycota</taxon>
        <taxon>Pezizomycotina</taxon>
        <taxon>Eurotiomycetes</taxon>
        <taxon>Eurotiomycetidae</taxon>
        <taxon>Eurotiales</taxon>
        <taxon>Aspergillaceae</taxon>
        <taxon>Penicillium</taxon>
    </lineage>
</organism>
<dbReference type="AlphaFoldDB" id="A0A0M8NPG7"/>
<evidence type="ECO:0000313" key="2">
    <source>
        <dbReference type="EMBL" id="KOS36088.1"/>
    </source>
</evidence>
<sequence>MQGAYPRNQQVPAYHAIHVFMHAVSANPTCQLWLNTVSIDDKVSPKRSLQVLYRDFIASEGRRLGNDRSHQPQHYHDGPATHKSADCYLNPKNKVKGRGKGKRGGKKPESANPAAAANAASKGDDNLWVSATHVDLSASASSSASSEPRFRVTDSNGTTHDLHDYDNQPALSSKPRAAGASLAPGAFPAPRSVPTLSDCLDALLPVVSNGLDT</sequence>
<feature type="region of interest" description="Disordered" evidence="1">
    <location>
        <begin position="138"/>
        <end position="188"/>
    </location>
</feature>
<accession>A0A0M8NPG7</accession>
<feature type="region of interest" description="Disordered" evidence="1">
    <location>
        <begin position="63"/>
        <end position="121"/>
    </location>
</feature>
<dbReference type="OrthoDB" id="4369352at2759"/>
<protein>
    <submittedName>
        <fullName evidence="2">Uncharacterized protein</fullName>
    </submittedName>
</protein>
<name>A0A0M8NPG7_9EURO</name>
<comment type="caution">
    <text evidence="2">The sequence shown here is derived from an EMBL/GenBank/DDBJ whole genome shotgun (WGS) entry which is preliminary data.</text>
</comment>
<reference evidence="2 3" key="1">
    <citation type="submission" date="2015-08" db="EMBL/GenBank/DDBJ databases">
        <title>Genome sequencing of Penicillium nordicum.</title>
        <authorList>
            <person name="Nguyen H.D."/>
            <person name="Seifert K.A."/>
        </authorList>
    </citation>
    <scope>NUCLEOTIDE SEQUENCE [LARGE SCALE GENOMIC DNA]</scope>
    <source>
        <strain evidence="2 3">DAOMC 185683</strain>
    </source>
</reference>
<gene>
    <name evidence="2" type="ORF">ACN38_g13226</name>
</gene>
<evidence type="ECO:0000313" key="3">
    <source>
        <dbReference type="Proteomes" id="UP000037696"/>
    </source>
</evidence>
<feature type="compositionally biased region" description="Low complexity" evidence="1">
    <location>
        <begin position="111"/>
        <end position="120"/>
    </location>
</feature>
<proteinExistence type="predicted"/>